<keyword evidence="1" id="KW-0812">Transmembrane</keyword>
<dbReference type="AlphaFoldDB" id="A0A558BXC9"/>
<comment type="caution">
    <text evidence="3">The sequence shown here is derived from an EMBL/GenBank/DDBJ whole genome shotgun (WGS) entry which is preliminary data.</text>
</comment>
<protein>
    <recommendedName>
        <fullName evidence="2">Aerotolerance regulator N-terminal domain-containing protein</fullName>
    </recommendedName>
</protein>
<dbReference type="EMBL" id="VMRJ01000002">
    <property type="protein sequence ID" value="TVT41176.1"/>
    <property type="molecule type" value="Genomic_DNA"/>
</dbReference>
<organism evidence="3 4">
    <name type="scientific">Hymenobacter setariae</name>
    <dbReference type="NCBI Taxonomy" id="2594794"/>
    <lineage>
        <taxon>Bacteria</taxon>
        <taxon>Pseudomonadati</taxon>
        <taxon>Bacteroidota</taxon>
        <taxon>Cytophagia</taxon>
        <taxon>Cytophagales</taxon>
        <taxon>Hymenobacteraceae</taxon>
        <taxon>Hymenobacter</taxon>
    </lineage>
</organism>
<feature type="transmembrane region" description="Helical" evidence="1">
    <location>
        <begin position="57"/>
        <end position="79"/>
    </location>
</feature>
<dbReference type="PANTHER" id="PTHR37464:SF1">
    <property type="entry name" value="BLL2463 PROTEIN"/>
    <property type="match status" value="1"/>
</dbReference>
<reference evidence="3 4" key="1">
    <citation type="submission" date="2019-07" db="EMBL/GenBank/DDBJ databases">
        <title>Hymenobacter sp. straun FUR1 Genome sequencing and assembly.</title>
        <authorList>
            <person name="Chhetri G."/>
        </authorList>
    </citation>
    <scope>NUCLEOTIDE SEQUENCE [LARGE SCALE GENOMIC DNA]</scope>
    <source>
        <strain evidence="3 4">Fur1</strain>
    </source>
</reference>
<evidence type="ECO:0000256" key="1">
    <source>
        <dbReference type="SAM" id="Phobius"/>
    </source>
</evidence>
<keyword evidence="1" id="KW-0472">Membrane</keyword>
<dbReference type="InterPro" id="IPR011933">
    <property type="entry name" value="Double_TM_dom"/>
</dbReference>
<dbReference type="Proteomes" id="UP000317624">
    <property type="component" value="Unassembled WGS sequence"/>
</dbReference>
<dbReference type="InterPro" id="IPR024163">
    <property type="entry name" value="Aerotolerance_reg_N"/>
</dbReference>
<dbReference type="Pfam" id="PF07584">
    <property type="entry name" value="BatA"/>
    <property type="match status" value="1"/>
</dbReference>
<proteinExistence type="predicted"/>
<accession>A0A558BXC9</accession>
<name>A0A558BXC9_9BACT</name>
<dbReference type="RefSeq" id="WP_144845794.1">
    <property type="nucleotide sequence ID" value="NZ_VMRJ01000002.1"/>
</dbReference>
<feature type="domain" description="Aerotolerance regulator N-terminal" evidence="2">
    <location>
        <begin position="1"/>
        <end position="77"/>
    </location>
</feature>
<keyword evidence="4" id="KW-1185">Reference proteome</keyword>
<dbReference type="PANTHER" id="PTHR37464">
    <property type="entry name" value="BLL2463 PROTEIN"/>
    <property type="match status" value="1"/>
</dbReference>
<evidence type="ECO:0000313" key="3">
    <source>
        <dbReference type="EMBL" id="TVT41176.1"/>
    </source>
</evidence>
<keyword evidence="1" id="KW-1133">Transmembrane helix</keyword>
<dbReference type="OrthoDB" id="890881at2"/>
<dbReference type="NCBIfam" id="TIGR02226">
    <property type="entry name" value="two_anch"/>
    <property type="match status" value="1"/>
</dbReference>
<gene>
    <name evidence="3" type="ORF">FNT36_06865</name>
</gene>
<feature type="transmembrane region" description="Helical" evidence="1">
    <location>
        <begin position="6"/>
        <end position="25"/>
    </location>
</feature>
<sequence>MFTLTSPSALFALLGLLVPLAIHLWNRRPGQEVAVGSLRWLTAGANRRLRNLRLEQVLLLLLRAALLAVLAVAVAGPVWRQVLPGGRGQVLVSPELAGTRSLAAVRPSIDSLRRRGYALRWLGQGLPKISGAAWRADSLGRLPDSVVALRRAATAGFYWERIRQAADTFAGQPLYVLTPATLRGAQGTHSKLPANLTWQTLPLTTETTWLQATNSSRDSLRLLLGSSTERQTTFRTVAVARPAAGQQLAGANLPPLRYETPGNGQPQVQPLPATAADSGRALAAVPVQPAALRVWVYTTPAYVQDARYLRAALRAASAGLPGPLALTIASTLPDPASAPDWLFWLSAAPMPAAWRGRVGQGLHLWQSAAGPGVADTSALAALSPEVAAPVSLWRRASQQASATAEPLWTDGLGRPVLTRQAQGQGASYYFATRLHPTWSELPDSPALPALLLGVLRPEPTGAALARLTVHDQRRLDPAQLPAPATRVAGPPAPTAFRLLDLRPWLVLAAGLLLALERWLASRRAALTLSSPV</sequence>
<evidence type="ECO:0000259" key="2">
    <source>
        <dbReference type="Pfam" id="PF07584"/>
    </source>
</evidence>
<evidence type="ECO:0000313" key="4">
    <source>
        <dbReference type="Proteomes" id="UP000317624"/>
    </source>
</evidence>